<protein>
    <submittedName>
        <fullName evidence="1">Uncharacterized protein</fullName>
    </submittedName>
</protein>
<reference evidence="1 2" key="1">
    <citation type="journal article" date="2017" name="Curr. Biol.">
        <title>Genome architecture and evolution of a unichromosomal asexual nematode.</title>
        <authorList>
            <person name="Fradin H."/>
            <person name="Zegar C."/>
            <person name="Gutwein M."/>
            <person name="Lucas J."/>
            <person name="Kovtun M."/>
            <person name="Corcoran D."/>
            <person name="Baugh L.R."/>
            <person name="Kiontke K."/>
            <person name="Gunsalus K."/>
            <person name="Fitch D.H."/>
            <person name="Piano F."/>
        </authorList>
    </citation>
    <scope>NUCLEOTIDE SEQUENCE [LARGE SCALE GENOMIC DNA]</scope>
    <source>
        <strain evidence="1">PF1309</strain>
    </source>
</reference>
<evidence type="ECO:0000313" key="2">
    <source>
        <dbReference type="Proteomes" id="UP000218231"/>
    </source>
</evidence>
<dbReference type="Proteomes" id="UP000218231">
    <property type="component" value="Unassembled WGS sequence"/>
</dbReference>
<sequence length="488" mass="54349">MQRQRRKDEDAVEEHLSLFFVTPDLVRDPLRGEGDGRRFLPPPSGPARIAYRTAGAEVHQQRLLTRRPDAGHLVQRARADRLRALVAMRPDHETVDLVAQPLEVEQHRRIDRQLEFAPVEQVEHLAPLTAVVRPLGDTDQAHVLNPQILQHRLGRAELRLAAVDQHQVGPGPVIAVGRFLQLAGEAAAEDLAHHADVAVGRRLISLDVPLAILALAEPLRPRDDHRAHGVAALDVAVVVDFDPVGRVAQVEQLRHLPQQPGLRRALRQPPLQRLDRIALGLVHQPAPVAALRHRQRDLVSRALAQRLAQQRALAQLAVEQDRLGRWHFLVELGEEARQHLILGHVVGVLREEAAMPPILATADEEGLDADHPVFARQSEDVGIAHALRIDRLRALHERQRLQPVAQQRGQFEVHIFRRRLHLRAELGLHLGRLAGQEVAAVVDQFLVPVLVDPPDARCRAALDLLRSRNSFCSAFSVLLTLPALANGP</sequence>
<keyword evidence="2" id="KW-1185">Reference proteome</keyword>
<comment type="caution">
    <text evidence="1">The sequence shown here is derived from an EMBL/GenBank/DDBJ whole genome shotgun (WGS) entry which is preliminary data.</text>
</comment>
<name>A0A2A2KHK5_9BILA</name>
<dbReference type="EMBL" id="LIAE01008604">
    <property type="protein sequence ID" value="PAV73415.1"/>
    <property type="molecule type" value="Genomic_DNA"/>
</dbReference>
<proteinExistence type="predicted"/>
<dbReference type="AlphaFoldDB" id="A0A2A2KHK5"/>
<evidence type="ECO:0000313" key="1">
    <source>
        <dbReference type="EMBL" id="PAV73415.1"/>
    </source>
</evidence>
<dbReference type="OrthoDB" id="10678542at2759"/>
<organism evidence="1 2">
    <name type="scientific">Diploscapter pachys</name>
    <dbReference type="NCBI Taxonomy" id="2018661"/>
    <lineage>
        <taxon>Eukaryota</taxon>
        <taxon>Metazoa</taxon>
        <taxon>Ecdysozoa</taxon>
        <taxon>Nematoda</taxon>
        <taxon>Chromadorea</taxon>
        <taxon>Rhabditida</taxon>
        <taxon>Rhabditina</taxon>
        <taxon>Rhabditomorpha</taxon>
        <taxon>Rhabditoidea</taxon>
        <taxon>Rhabditidae</taxon>
        <taxon>Diploscapter</taxon>
    </lineage>
</organism>
<accession>A0A2A2KHK5</accession>
<gene>
    <name evidence="1" type="ORF">WR25_02400</name>
</gene>